<feature type="transmembrane region" description="Helical" evidence="14">
    <location>
        <begin position="12"/>
        <end position="35"/>
    </location>
</feature>
<keyword evidence="8 14" id="KW-0520">NAD</keyword>
<dbReference type="PIRSF" id="PIRSF006102">
    <property type="entry name" value="NQR_DE"/>
    <property type="match status" value="1"/>
</dbReference>
<organism evidence="15 16">
    <name type="scientific">Roseiconus nitratireducens</name>
    <dbReference type="NCBI Taxonomy" id="2605748"/>
    <lineage>
        <taxon>Bacteria</taxon>
        <taxon>Pseudomonadati</taxon>
        <taxon>Planctomycetota</taxon>
        <taxon>Planctomycetia</taxon>
        <taxon>Pirellulales</taxon>
        <taxon>Pirellulaceae</taxon>
        <taxon>Roseiconus</taxon>
    </lineage>
</organism>
<dbReference type="InterPro" id="IPR050133">
    <property type="entry name" value="NqrDE/RnfAE_oxidrdctase"/>
</dbReference>
<keyword evidence="7 14" id="KW-1133">Transmembrane helix</keyword>
<dbReference type="GO" id="GO:0022904">
    <property type="term" value="P:respiratory electron transport chain"/>
    <property type="evidence" value="ECO:0007669"/>
    <property type="project" value="InterPro"/>
</dbReference>
<name>A0A5M6DFA6_9BACT</name>
<comment type="caution">
    <text evidence="15">The sequence shown here is derived from an EMBL/GenBank/DDBJ whole genome shotgun (WGS) entry which is preliminary data.</text>
</comment>
<dbReference type="GO" id="GO:0006814">
    <property type="term" value="P:sodium ion transport"/>
    <property type="evidence" value="ECO:0007669"/>
    <property type="project" value="UniProtKB-UniRule"/>
</dbReference>
<feature type="transmembrane region" description="Helical" evidence="14">
    <location>
        <begin position="94"/>
        <end position="115"/>
    </location>
</feature>
<keyword evidence="10 14" id="KW-0406">Ion transport</keyword>
<dbReference type="InterPro" id="IPR010967">
    <property type="entry name" value="NqrE"/>
</dbReference>
<keyword evidence="16" id="KW-1185">Reference proteome</keyword>
<comment type="similarity">
    <text evidence="14">Belongs to the NqrDE/RnfAE family.</text>
</comment>
<dbReference type="EC" id="7.2.1.1" evidence="14"/>
<dbReference type="AlphaFoldDB" id="A0A5M6DFA6"/>
<comment type="subunit">
    <text evidence="14">Composed of six subunits; NqrA, NqrB, NqrC, NqrD, NqrE and NqrF.</text>
</comment>
<comment type="function">
    <text evidence="14">NQR complex catalyzes the reduction of ubiquinone-1 to ubiquinol by two successive reactions, coupled with the transport of Na(+) ions from the cytoplasm to the periplasm. NqrA to NqrE are probably involved in the second step, the conversion of ubisemiquinone to ubiquinol.</text>
</comment>
<evidence type="ECO:0000256" key="2">
    <source>
        <dbReference type="ARBA" id="ARBA00022448"/>
    </source>
</evidence>
<dbReference type="GO" id="GO:0012505">
    <property type="term" value="C:endomembrane system"/>
    <property type="evidence" value="ECO:0007669"/>
    <property type="project" value="UniProtKB-SubCell"/>
</dbReference>
<dbReference type="NCBIfam" id="TIGR01940">
    <property type="entry name" value="nqrE"/>
    <property type="match status" value="1"/>
</dbReference>
<keyword evidence="2 14" id="KW-0813">Transport</keyword>
<evidence type="ECO:0000256" key="1">
    <source>
        <dbReference type="ARBA" id="ARBA00004127"/>
    </source>
</evidence>
<accession>A0A5M6DFA6</accession>
<dbReference type="PANTHER" id="PTHR30335:SF1">
    <property type="entry name" value="NA(+)-TRANSLOCATING NADH-QUINONE REDUCTASE SUBUNIT E"/>
    <property type="match status" value="1"/>
</dbReference>
<feature type="transmembrane region" description="Helical" evidence="14">
    <location>
        <begin position="122"/>
        <end position="146"/>
    </location>
</feature>
<evidence type="ECO:0000256" key="10">
    <source>
        <dbReference type="ARBA" id="ARBA00023065"/>
    </source>
</evidence>
<keyword evidence="12 14" id="KW-0472">Membrane</keyword>
<feature type="transmembrane region" description="Helical" evidence="14">
    <location>
        <begin position="158"/>
        <end position="177"/>
    </location>
</feature>
<evidence type="ECO:0000256" key="5">
    <source>
        <dbReference type="ARBA" id="ARBA00022692"/>
    </source>
</evidence>
<evidence type="ECO:0000256" key="9">
    <source>
        <dbReference type="ARBA" id="ARBA00023053"/>
    </source>
</evidence>
<evidence type="ECO:0000256" key="8">
    <source>
        <dbReference type="ARBA" id="ARBA00023027"/>
    </source>
</evidence>
<evidence type="ECO:0000256" key="7">
    <source>
        <dbReference type="ARBA" id="ARBA00022989"/>
    </source>
</evidence>
<dbReference type="HAMAP" id="MF_00429">
    <property type="entry name" value="NqrE"/>
    <property type="match status" value="1"/>
</dbReference>
<feature type="transmembrane region" description="Helical" evidence="14">
    <location>
        <begin position="42"/>
        <end position="67"/>
    </location>
</feature>
<evidence type="ECO:0000256" key="6">
    <source>
        <dbReference type="ARBA" id="ARBA00022967"/>
    </source>
</evidence>
<keyword evidence="11 14" id="KW-0830">Ubiquinone</keyword>
<dbReference type="Pfam" id="PF02508">
    <property type="entry name" value="Rnf-Nqr"/>
    <property type="match status" value="1"/>
</dbReference>
<feature type="transmembrane region" description="Helical" evidence="14">
    <location>
        <begin position="189"/>
        <end position="210"/>
    </location>
</feature>
<comment type="catalytic activity">
    <reaction evidence="14">
        <text>a ubiquinone + n Na(+)(in) + NADH + H(+) = a ubiquinol + n Na(+)(out) + NAD(+)</text>
        <dbReference type="Rhea" id="RHEA:47748"/>
        <dbReference type="Rhea" id="RHEA-COMP:9565"/>
        <dbReference type="Rhea" id="RHEA-COMP:9566"/>
        <dbReference type="ChEBI" id="CHEBI:15378"/>
        <dbReference type="ChEBI" id="CHEBI:16389"/>
        <dbReference type="ChEBI" id="CHEBI:17976"/>
        <dbReference type="ChEBI" id="CHEBI:29101"/>
        <dbReference type="ChEBI" id="CHEBI:57540"/>
        <dbReference type="ChEBI" id="CHEBI:57945"/>
        <dbReference type="EC" id="7.2.1.1"/>
    </reaction>
</comment>
<keyword evidence="9 14" id="KW-0915">Sodium</keyword>
<evidence type="ECO:0000313" key="16">
    <source>
        <dbReference type="Proteomes" id="UP000324479"/>
    </source>
</evidence>
<keyword evidence="13 14" id="KW-0739">Sodium transport</keyword>
<evidence type="ECO:0000256" key="14">
    <source>
        <dbReference type="HAMAP-Rule" id="MF_00429"/>
    </source>
</evidence>
<evidence type="ECO:0000256" key="12">
    <source>
        <dbReference type="ARBA" id="ARBA00023136"/>
    </source>
</evidence>
<dbReference type="Proteomes" id="UP000324479">
    <property type="component" value="Unassembled WGS sequence"/>
</dbReference>
<dbReference type="GO" id="GO:0009276">
    <property type="term" value="C:Gram-negative-bacterium-type cell wall"/>
    <property type="evidence" value="ECO:0007669"/>
    <property type="project" value="InterPro"/>
</dbReference>
<evidence type="ECO:0000256" key="3">
    <source>
        <dbReference type="ARBA" id="ARBA00022475"/>
    </source>
</evidence>
<gene>
    <name evidence="14 15" type="primary">nqrE</name>
    <name evidence="15" type="ORF">FYK55_04000</name>
</gene>
<protein>
    <recommendedName>
        <fullName evidence="14">Na(+)-translocating NADH-quinone reductase subunit E</fullName>
        <shortName evidence="14">Na(+)-NQR subunit E</shortName>
        <shortName evidence="14">Na(+)-translocating NQR subunit E</shortName>
        <ecNumber evidence="14">7.2.1.1</ecNumber>
    </recommendedName>
    <alternativeName>
        <fullName evidence="14">NQR complex subunit E</fullName>
    </alternativeName>
    <alternativeName>
        <fullName evidence="14">NQR-1 subunit E</fullName>
    </alternativeName>
</protein>
<evidence type="ECO:0000256" key="11">
    <source>
        <dbReference type="ARBA" id="ARBA00023075"/>
    </source>
</evidence>
<keyword evidence="5 14" id="KW-0812">Transmembrane</keyword>
<reference evidence="15 16" key="1">
    <citation type="submission" date="2019-08" db="EMBL/GenBank/DDBJ databases">
        <authorList>
            <person name="Dhanesh K."/>
            <person name="Kumar G."/>
            <person name="Sasikala C."/>
            <person name="Venkata Ramana C."/>
        </authorList>
    </citation>
    <scope>NUCLEOTIDE SEQUENCE [LARGE SCALE GENOMIC DNA]</scope>
    <source>
        <strain evidence="15 16">JC645</strain>
    </source>
</reference>
<dbReference type="EMBL" id="VWOX01000002">
    <property type="protein sequence ID" value="KAA5546073.1"/>
    <property type="molecule type" value="Genomic_DNA"/>
</dbReference>
<keyword evidence="4" id="KW-0997">Cell inner membrane</keyword>
<comment type="subcellular location">
    <subcellularLocation>
        <location evidence="14">Cell membrane</location>
        <topology evidence="14">Multi-pass membrane protein</topology>
    </subcellularLocation>
    <subcellularLocation>
        <location evidence="1">Endomembrane system</location>
        <topology evidence="1">Multi-pass membrane protein</topology>
    </subcellularLocation>
</comment>
<sequence length="215" mass="23379">MENIIETHLSILLKAVFVENLALAFFLGMCTFLAISKNVKTALGLGVAVIVIEAITVPANQLIYSLLLKKGALTWMNEFIPTERVDFSQVDLTFLGFISFIGVIAAMVQILEMFLDKFVPSLYNTLGIFLPLITVNCAILGASLFMQERSYTFAESCTYGLGCGIGWALAIAALAGIREKMKYSDVPPPLRGLGITFITVGLMALAFMSFSGIQL</sequence>
<keyword evidence="3 14" id="KW-1003">Cell membrane</keyword>
<keyword evidence="6 14" id="KW-1278">Translocase</keyword>
<proteinExistence type="inferred from homology"/>
<evidence type="ECO:0000313" key="15">
    <source>
        <dbReference type="EMBL" id="KAA5546073.1"/>
    </source>
</evidence>
<dbReference type="GO" id="GO:0005886">
    <property type="term" value="C:plasma membrane"/>
    <property type="evidence" value="ECO:0007669"/>
    <property type="project" value="UniProtKB-SubCell"/>
</dbReference>
<evidence type="ECO:0000256" key="4">
    <source>
        <dbReference type="ARBA" id="ARBA00022519"/>
    </source>
</evidence>
<dbReference type="PANTHER" id="PTHR30335">
    <property type="entry name" value="INTEGRAL MEMBRANE PROTEIN OF SOXR-REDUCING COMPLEX"/>
    <property type="match status" value="1"/>
</dbReference>
<dbReference type="GO" id="GO:0016655">
    <property type="term" value="F:oxidoreductase activity, acting on NAD(P)H, quinone or similar compound as acceptor"/>
    <property type="evidence" value="ECO:0007669"/>
    <property type="project" value="UniProtKB-UniRule"/>
</dbReference>
<dbReference type="InterPro" id="IPR003667">
    <property type="entry name" value="NqrDE/RnfAE"/>
</dbReference>
<evidence type="ECO:0000256" key="13">
    <source>
        <dbReference type="ARBA" id="ARBA00023201"/>
    </source>
</evidence>